<evidence type="ECO:0000313" key="3">
    <source>
        <dbReference type="Proteomes" id="UP000309038"/>
    </source>
</evidence>
<feature type="domain" description="Beta-lactamase-related" evidence="1">
    <location>
        <begin position="44"/>
        <end position="176"/>
    </location>
</feature>
<comment type="caution">
    <text evidence="2">The sequence shown here is derived from an EMBL/GenBank/DDBJ whole genome shotgun (WGS) entry which is preliminary data.</text>
</comment>
<accession>A0A4S4KRW0</accession>
<keyword evidence="3" id="KW-1185">Reference proteome</keyword>
<gene>
    <name evidence="2" type="ORF">EW026_g1301</name>
</gene>
<dbReference type="Gene3D" id="3.40.710.10">
    <property type="entry name" value="DD-peptidase/beta-lactamase superfamily"/>
    <property type="match status" value="1"/>
</dbReference>
<dbReference type="Proteomes" id="UP000309038">
    <property type="component" value="Unassembled WGS sequence"/>
</dbReference>
<sequence>MLAIAIASAKQIPLGAELVHHANTGNQAITPELSFYLQGLLDVSDVPGLSVGVVRLSGKGEVETEYGSWGNMTEDGDKVTHETLFNIGSCSKAFLSAAVGILIDDFAQGKNVTALPPKLHEWATEKANVKDILSHVSGLPRHDVSYAPGDTISDMIHKMQHLKPVCELRERWYYNNQVTSLGYLMFAPH</sequence>
<dbReference type="PANTHER" id="PTHR43283">
    <property type="entry name" value="BETA-LACTAMASE-RELATED"/>
    <property type="match status" value="1"/>
</dbReference>
<protein>
    <recommendedName>
        <fullName evidence="1">Beta-lactamase-related domain-containing protein</fullName>
    </recommendedName>
</protein>
<dbReference type="EMBL" id="SGPJ01000025">
    <property type="protein sequence ID" value="THH01375.1"/>
    <property type="molecule type" value="Genomic_DNA"/>
</dbReference>
<dbReference type="InterPro" id="IPR012338">
    <property type="entry name" value="Beta-lactam/transpept-like"/>
</dbReference>
<dbReference type="InterPro" id="IPR050789">
    <property type="entry name" value="Diverse_Enzym_Activities"/>
</dbReference>
<evidence type="ECO:0000313" key="2">
    <source>
        <dbReference type="EMBL" id="THH01375.1"/>
    </source>
</evidence>
<name>A0A4S4KRW0_9APHY</name>
<reference evidence="2 3" key="1">
    <citation type="submission" date="2019-02" db="EMBL/GenBank/DDBJ databases">
        <title>Genome sequencing of the rare red list fungi Phlebia centrifuga.</title>
        <authorList>
            <person name="Buettner E."/>
            <person name="Kellner H."/>
        </authorList>
    </citation>
    <scope>NUCLEOTIDE SEQUENCE [LARGE SCALE GENOMIC DNA]</scope>
    <source>
        <strain evidence="2 3">DSM 108282</strain>
    </source>
</reference>
<dbReference type="Pfam" id="PF00144">
    <property type="entry name" value="Beta-lactamase"/>
    <property type="match status" value="1"/>
</dbReference>
<dbReference type="SUPFAM" id="SSF56601">
    <property type="entry name" value="beta-lactamase/transpeptidase-like"/>
    <property type="match status" value="1"/>
</dbReference>
<evidence type="ECO:0000259" key="1">
    <source>
        <dbReference type="Pfam" id="PF00144"/>
    </source>
</evidence>
<dbReference type="AlphaFoldDB" id="A0A4S4KRW0"/>
<proteinExistence type="predicted"/>
<dbReference type="InterPro" id="IPR001466">
    <property type="entry name" value="Beta-lactam-related"/>
</dbReference>
<organism evidence="2 3">
    <name type="scientific">Hermanssonia centrifuga</name>
    <dbReference type="NCBI Taxonomy" id="98765"/>
    <lineage>
        <taxon>Eukaryota</taxon>
        <taxon>Fungi</taxon>
        <taxon>Dikarya</taxon>
        <taxon>Basidiomycota</taxon>
        <taxon>Agaricomycotina</taxon>
        <taxon>Agaricomycetes</taxon>
        <taxon>Polyporales</taxon>
        <taxon>Meruliaceae</taxon>
        <taxon>Hermanssonia</taxon>
    </lineage>
</organism>